<feature type="transmembrane region" description="Helical" evidence="1">
    <location>
        <begin position="255"/>
        <end position="275"/>
    </location>
</feature>
<proteinExistence type="predicted"/>
<protein>
    <recommendedName>
        <fullName evidence="2">Protein-glutamine gamma-glutamyltransferase-like C-terminal domain-containing protein</fullName>
    </recommendedName>
</protein>
<dbReference type="EMBL" id="CP011412">
    <property type="protein sequence ID" value="AKH20560.1"/>
    <property type="molecule type" value="Genomic_DNA"/>
</dbReference>
<evidence type="ECO:0000313" key="4">
    <source>
        <dbReference type="Proteomes" id="UP000034410"/>
    </source>
</evidence>
<keyword evidence="1" id="KW-0472">Membrane</keyword>
<feature type="transmembrane region" description="Helical" evidence="1">
    <location>
        <begin position="147"/>
        <end position="174"/>
    </location>
</feature>
<feature type="domain" description="Protein-glutamine gamma-glutamyltransferase-like C-terminal" evidence="2">
    <location>
        <begin position="425"/>
        <end position="496"/>
    </location>
</feature>
<feature type="transmembrane region" description="Helical" evidence="1">
    <location>
        <begin position="58"/>
        <end position="78"/>
    </location>
</feature>
<dbReference type="RefSeq" id="WP_046859493.1">
    <property type="nucleotide sequence ID" value="NZ_CP011412.1"/>
</dbReference>
<gene>
    <name evidence="3" type="ORF">AAY24_09565</name>
</gene>
<feature type="transmembrane region" description="Helical" evidence="1">
    <location>
        <begin position="203"/>
        <end position="222"/>
    </location>
</feature>
<dbReference type="OrthoDB" id="183980at2"/>
<reference evidence="3 4" key="1">
    <citation type="journal article" date="2015" name="Genome Announc.">
        <title>Complete Genome Sequence of Sedimenticola thiotaurini Strain SIP-G1, a Polyphosphate- and Polyhydroxyalkanoate-Accumulating Sulfur-Oxidizing Gammaproteobacterium Isolated from Salt Marsh Sediments.</title>
        <authorList>
            <person name="Flood B.E."/>
            <person name="Jones D.S."/>
            <person name="Bailey J.V."/>
        </authorList>
    </citation>
    <scope>NUCLEOTIDE SEQUENCE [LARGE SCALE GENOMIC DNA]</scope>
    <source>
        <strain evidence="3 4">SIP-G1</strain>
    </source>
</reference>
<sequence length="507" mass="57598">MELDRIAVTVRPRTSWEAIDLGFVMARTWFLPLWLLWLALALPVYLLSALFFNDDPVWAILVVWWCKPLYEPLLLFWLSRALFADQLGIGATLGQTFSVIRPQLLANLTWRRFNPNRSFNMPVAVLEKLRGKARKKRLGILSRAQQASIWLTLVGLLFEVILQLAAIFLIVIMLPEELRWLDLDNFLFNPGRLEQWLQHLADLLAMSLIAPFYVAAGFSLYLSRRTDLEAWDIEIAFRRLSRSRRDEKSAGQRRAPGQAALLLLCGALLGGGYAADLRAAAAVDRAEAKVLIHEVLKDPAFGKRESVTYWKYIGRQDDPVDDPQELPTLLQWILDMLEGFTRGFAAFGKALLLMVAGVLLGWLLYRAWLNRGYWVVRQPAEVRQKNGPSSLFGLSLEQDALPSDVAAACRDLLRQGDVRGALSLLYRGVLVALLEHDRLEIPDSATEYECVEQVRAFCPEEQASYFARLTRLWIATAYGHQAPEQQRMAGLCDEWERLFGGVSDRAQ</sequence>
<keyword evidence="4" id="KW-1185">Reference proteome</keyword>
<dbReference type="Proteomes" id="UP000034410">
    <property type="component" value="Chromosome"/>
</dbReference>
<keyword evidence="1" id="KW-1133">Transmembrane helix</keyword>
<dbReference type="Pfam" id="PF13559">
    <property type="entry name" value="DUF4129"/>
    <property type="match status" value="1"/>
</dbReference>
<organism evidence="3 4">
    <name type="scientific">Sedimenticola thiotaurini</name>
    <dbReference type="NCBI Taxonomy" id="1543721"/>
    <lineage>
        <taxon>Bacteria</taxon>
        <taxon>Pseudomonadati</taxon>
        <taxon>Pseudomonadota</taxon>
        <taxon>Gammaproteobacteria</taxon>
        <taxon>Chromatiales</taxon>
        <taxon>Sedimenticolaceae</taxon>
        <taxon>Sedimenticola</taxon>
    </lineage>
</organism>
<feature type="transmembrane region" description="Helical" evidence="1">
    <location>
        <begin position="29"/>
        <end position="52"/>
    </location>
</feature>
<name>A0A0F7K044_9GAMM</name>
<evidence type="ECO:0000313" key="3">
    <source>
        <dbReference type="EMBL" id="AKH20560.1"/>
    </source>
</evidence>
<evidence type="ECO:0000259" key="2">
    <source>
        <dbReference type="Pfam" id="PF13559"/>
    </source>
</evidence>
<dbReference type="InterPro" id="IPR025403">
    <property type="entry name" value="TgpA-like_C"/>
</dbReference>
<evidence type="ECO:0000256" key="1">
    <source>
        <dbReference type="SAM" id="Phobius"/>
    </source>
</evidence>
<dbReference type="KEGG" id="seds:AAY24_09565"/>
<keyword evidence="1" id="KW-0812">Transmembrane</keyword>
<accession>A0A0F7K044</accession>
<dbReference type="AlphaFoldDB" id="A0A0F7K044"/>
<feature type="transmembrane region" description="Helical" evidence="1">
    <location>
        <begin position="344"/>
        <end position="365"/>
    </location>
</feature>